<evidence type="ECO:0000313" key="4">
    <source>
        <dbReference type="EMBL" id="PRW20414.1"/>
    </source>
</evidence>
<dbReference type="AlphaFoldDB" id="A0A2P6TCN6"/>
<dbReference type="InterPro" id="IPR011041">
    <property type="entry name" value="Quinoprot_gluc/sorb_DH_b-prop"/>
</dbReference>
<protein>
    <submittedName>
        <fullName evidence="4">Sorbosone dehydrogenase</fullName>
    </submittedName>
</protein>
<dbReference type="InterPro" id="IPR011042">
    <property type="entry name" value="6-blade_b-propeller_TolB-like"/>
</dbReference>
<dbReference type="Proteomes" id="UP000239899">
    <property type="component" value="Unassembled WGS sequence"/>
</dbReference>
<evidence type="ECO:0000256" key="2">
    <source>
        <dbReference type="SAM" id="SignalP"/>
    </source>
</evidence>
<dbReference type="SUPFAM" id="SSF50952">
    <property type="entry name" value="Soluble quinoprotein glucose dehydrogenase"/>
    <property type="match status" value="1"/>
</dbReference>
<dbReference type="OrthoDB" id="507128at2759"/>
<feature type="chain" id="PRO_5015186187" evidence="2">
    <location>
        <begin position="30"/>
        <end position="900"/>
    </location>
</feature>
<keyword evidence="5" id="KW-1185">Reference proteome</keyword>
<keyword evidence="2" id="KW-0732">Signal</keyword>
<name>A0A2P6TCN6_CHLSO</name>
<evidence type="ECO:0000256" key="1">
    <source>
        <dbReference type="SAM" id="MobiDB-lite"/>
    </source>
</evidence>
<dbReference type="PANTHER" id="PTHR19328">
    <property type="entry name" value="HEDGEHOG-INTERACTING PROTEIN"/>
    <property type="match status" value="1"/>
</dbReference>
<dbReference type="Pfam" id="PF22807">
    <property type="entry name" value="TrAA12"/>
    <property type="match status" value="1"/>
</dbReference>
<reference evidence="4 5" key="1">
    <citation type="journal article" date="2018" name="Plant J.">
        <title>Genome sequences of Chlorella sorokiniana UTEX 1602 and Micractinium conductrix SAG 241.80: implications to maltose excretion by a green alga.</title>
        <authorList>
            <person name="Arriola M.B."/>
            <person name="Velmurugan N."/>
            <person name="Zhang Y."/>
            <person name="Plunkett M.H."/>
            <person name="Hondzo H."/>
            <person name="Barney B.M."/>
        </authorList>
    </citation>
    <scope>NUCLEOTIDE SEQUENCE [LARGE SCALE GENOMIC DNA]</scope>
    <source>
        <strain evidence="5">UTEX 1602</strain>
    </source>
</reference>
<feature type="compositionally biased region" description="Pro residues" evidence="1">
    <location>
        <begin position="706"/>
        <end position="724"/>
    </location>
</feature>
<comment type="caution">
    <text evidence="4">The sequence shown here is derived from an EMBL/GenBank/DDBJ whole genome shotgun (WGS) entry which is preliminary data.</text>
</comment>
<feature type="region of interest" description="Disordered" evidence="1">
    <location>
        <begin position="704"/>
        <end position="724"/>
    </location>
</feature>
<evidence type="ECO:0000259" key="3">
    <source>
        <dbReference type="Pfam" id="PF22807"/>
    </source>
</evidence>
<dbReference type="STRING" id="3076.A0A2P6TCN6"/>
<dbReference type="EMBL" id="LHPG02000024">
    <property type="protein sequence ID" value="PRW20414.1"/>
    <property type="molecule type" value="Genomic_DNA"/>
</dbReference>
<feature type="domain" description="Pyrroloquinoline quinone-dependent pyranose dehydrogenase beta-propeller" evidence="3">
    <location>
        <begin position="218"/>
        <end position="382"/>
    </location>
</feature>
<dbReference type="InterPro" id="IPR054539">
    <property type="entry name" value="Beta-prop_PDH"/>
</dbReference>
<evidence type="ECO:0000313" key="5">
    <source>
        <dbReference type="Proteomes" id="UP000239899"/>
    </source>
</evidence>
<organism evidence="4 5">
    <name type="scientific">Chlorella sorokiniana</name>
    <name type="common">Freshwater green alga</name>
    <dbReference type="NCBI Taxonomy" id="3076"/>
    <lineage>
        <taxon>Eukaryota</taxon>
        <taxon>Viridiplantae</taxon>
        <taxon>Chlorophyta</taxon>
        <taxon>core chlorophytes</taxon>
        <taxon>Trebouxiophyceae</taxon>
        <taxon>Chlorellales</taxon>
        <taxon>Chlorellaceae</taxon>
        <taxon>Chlorella clade</taxon>
        <taxon>Chlorella</taxon>
    </lineage>
</organism>
<sequence length="900" mass="93994">MRVRAPARGPKPCALCCLALLCARDAAFSRSDWTLPAGFNIELYTPSTVLNARSLALSGNSQANGPVIVYVGSNGGGLQNVTALVDLKGRGQADYVQTIVAGLSPSPNGVAWRSGALYIGSMDAGKSCRIYRLDNADQFALRRRTAQLSDLKVVRGDLPTAGAHGAKVVRFGPDGKLYFAIGAPCNICQPGTFQASPTSAVYQYGSLYRMNPDGTGMELVASGIRNTVGFDFHPDTGVPYFSDNGRDNWNGSGTPATDNTPDCELNAVTAPGQFFGYPYCHTVPSNGNPYTSPYRRPPGASAMADPIFNAGESVMKCTGPNQQFRVALQAMGPHTAPLGLRFYRWFNGANFPKSYNNSILIAQHGSWNRNNPIGARVMRVILDPADPLKVLHYVPFLCGGVPGDTCLPGGPVPPSSRANPYKGRPVDVQQLPDGSLLVSDNQAHTVYRIAFAQPTACRTVGAAVPHAALTVKAIASAPAGCAVNLGASYVPGYRRCVRTDVSQGAGRQLQLATSLVVLSNTLVLSGALVLPAYACQLGPSGWMGFGLPASQANVNEMVGSKVLIVQPASSAPTGATVFARLLNGTSPSQFKLAHGFVARGWTLKAYVSAGALVITFELILPREYQKAAIRAGKIPRAPGQDISGTDLAGISFQVAFGDVNSQKQMQRHWMTGSLTIPFKAADIGVTAPSNPSVLNRGVAVDASAPVAPPPPPSPPPIRRPPPPPSATCSPGVQCCLNGVSYTSCQTDSKNGFSYSQYYKVSGGVLHVGIKATTTGWIAWSYNKNSPGAMVGGDALFVRPCASCPTGVSTVAFYLGDKSIGAFSTPTQKVAYTVTAAGTAPGGVIWAQFTLTWPGGSHIRINYGGGNYSPNQPASAAGMSMHNVIPPAACVGSAGGMPASC</sequence>
<feature type="signal peptide" evidence="2">
    <location>
        <begin position="1"/>
        <end position="29"/>
    </location>
</feature>
<dbReference type="PANTHER" id="PTHR19328:SF40">
    <property type="entry name" value="BLL0591 PROTEIN"/>
    <property type="match status" value="1"/>
</dbReference>
<gene>
    <name evidence="4" type="ORF">C2E21_9119</name>
</gene>
<accession>A0A2P6TCN6</accession>
<dbReference type="Gene3D" id="2.120.10.30">
    <property type="entry name" value="TolB, C-terminal domain"/>
    <property type="match status" value="1"/>
</dbReference>
<proteinExistence type="predicted"/>